<dbReference type="EMBL" id="SODA01000057">
    <property type="protein sequence ID" value="TDV96897.1"/>
    <property type="molecule type" value="Genomic_DNA"/>
</dbReference>
<reference evidence="1 2" key="1">
    <citation type="submission" date="2019-03" db="EMBL/GenBank/DDBJ databases">
        <title>Subsurface microbial communities from deep shales in Ohio and West Virginia, USA.</title>
        <authorList>
            <person name="Wrighton K."/>
        </authorList>
    </citation>
    <scope>NUCLEOTIDE SEQUENCE [LARGE SCALE GENOMIC DNA]</scope>
    <source>
        <strain evidence="1 2">MSL9.2</strain>
    </source>
</reference>
<organism evidence="1 2">
    <name type="scientific">Halanaerobium saccharolyticum</name>
    <dbReference type="NCBI Taxonomy" id="43595"/>
    <lineage>
        <taxon>Bacteria</taxon>
        <taxon>Bacillati</taxon>
        <taxon>Bacillota</taxon>
        <taxon>Clostridia</taxon>
        <taxon>Halanaerobiales</taxon>
        <taxon>Halanaerobiaceae</taxon>
        <taxon>Halanaerobium</taxon>
    </lineage>
</organism>
<dbReference type="Proteomes" id="UP000294697">
    <property type="component" value="Unassembled WGS sequence"/>
</dbReference>
<evidence type="ECO:0000313" key="1">
    <source>
        <dbReference type="EMBL" id="TDV96897.1"/>
    </source>
</evidence>
<proteinExistence type="predicted"/>
<protein>
    <recommendedName>
        <fullName evidence="3">Multiple sugar transport system permease protein</fullName>
    </recommendedName>
</protein>
<evidence type="ECO:0008006" key="3">
    <source>
        <dbReference type="Google" id="ProtNLM"/>
    </source>
</evidence>
<dbReference type="AlphaFoldDB" id="A0A4V3G3K5"/>
<comment type="caution">
    <text evidence="1">The sequence shown here is derived from an EMBL/GenBank/DDBJ whole genome shotgun (WGS) entry which is preliminary data.</text>
</comment>
<gene>
    <name evidence="1" type="ORF">C8C77_1574</name>
</gene>
<evidence type="ECO:0000313" key="2">
    <source>
        <dbReference type="Proteomes" id="UP000294697"/>
    </source>
</evidence>
<sequence length="34" mass="3814">MFGMATLSLMPIFLIFIFFQRYLVEGIATSGLKG</sequence>
<accession>A0A4V3G3K5</accession>
<name>A0A4V3G3K5_9FIRM</name>